<dbReference type="eggNOG" id="ENOG502ZZ9C">
    <property type="taxonomic scope" value="Bacteria"/>
</dbReference>
<keyword evidence="1" id="KW-0472">Membrane</keyword>
<proteinExistence type="predicted"/>
<dbReference type="AlphaFoldDB" id="A7I0T1"/>
<accession>A7I0T1</accession>
<dbReference type="RefSeq" id="WP_012108409.1">
    <property type="nucleotide sequence ID" value="NC_009714.1"/>
</dbReference>
<evidence type="ECO:0000313" key="3">
    <source>
        <dbReference type="Proteomes" id="UP000002407"/>
    </source>
</evidence>
<dbReference type="HOGENOM" id="CLU_053501_0_0_7"/>
<keyword evidence="1" id="KW-1133">Transmembrane helix</keyword>
<dbReference type="KEGG" id="cha:CHAB381_0534"/>
<reference evidence="3" key="1">
    <citation type="submission" date="2007-07" db="EMBL/GenBank/DDBJ databases">
        <title>Complete genome sequence of Campylobacter hominis ATCC BAA-381, a commensal isolated from the human gastrointestinal tract.</title>
        <authorList>
            <person name="Fouts D.E."/>
            <person name="Mongodin E.F."/>
            <person name="Puiu D."/>
            <person name="Sebastian Y."/>
            <person name="Miller W.G."/>
            <person name="Mandrell R.E."/>
            <person name="Nelson K.E."/>
        </authorList>
    </citation>
    <scope>NUCLEOTIDE SEQUENCE [LARGE SCALE GENOMIC DNA]</scope>
    <source>
        <strain evidence="3">ATCC BAA-381 / LMG 19568 / NCTC 13146 / CH001A</strain>
    </source>
</reference>
<feature type="transmembrane region" description="Helical" evidence="1">
    <location>
        <begin position="7"/>
        <end position="23"/>
    </location>
</feature>
<dbReference type="OrthoDB" id="5338103at2"/>
<dbReference type="Proteomes" id="UP000002407">
    <property type="component" value="Chromosome"/>
</dbReference>
<sequence>MKIKQFFIYSLIYIGVVAVAAFTQESGSYTLNIFGFELNLPIALWFALAVGIYAILAILHLIFNSISYYSARRAINKDMKTYEALSKEVLLGLETNKEFKTDYFKDACEITQTLSPWNFGAINISNENLKNIVEDIKKINSGEVIELKKYKLPRTNKLYIKNELNKLKADPLYAREILKQKEPIEILNDEAYKTLLESDTFLEIKKHGVPEKIDQINIILNRFVNSKIEISKDDLFELMNNKNFTEDNFLDLAKKLEKSFEPNVYKAIFERLKNENSNANEAYLYVLYEIGMLDELREQINSSDSGEHEKFELLLFLRDNGKKVPASLVI</sequence>
<dbReference type="EMBL" id="CP000776">
    <property type="protein sequence ID" value="ABS51010.1"/>
    <property type="molecule type" value="Genomic_DNA"/>
</dbReference>
<evidence type="ECO:0000313" key="2">
    <source>
        <dbReference type="EMBL" id="ABS51010.1"/>
    </source>
</evidence>
<name>A7I0T1_CAMHC</name>
<keyword evidence="1" id="KW-0812">Transmembrane</keyword>
<evidence type="ECO:0000256" key="1">
    <source>
        <dbReference type="SAM" id="Phobius"/>
    </source>
</evidence>
<organism evidence="2 3">
    <name type="scientific">Campylobacter hominis (strain ATCC BAA-381 / DSM 21671 / CCUG 45161 / LMG 19568 / NCTC 13146 / CH001A)</name>
    <dbReference type="NCBI Taxonomy" id="360107"/>
    <lineage>
        <taxon>Bacteria</taxon>
        <taxon>Pseudomonadati</taxon>
        <taxon>Campylobacterota</taxon>
        <taxon>Epsilonproteobacteria</taxon>
        <taxon>Campylobacterales</taxon>
        <taxon>Campylobacteraceae</taxon>
        <taxon>Campylobacter</taxon>
    </lineage>
</organism>
<gene>
    <name evidence="2" type="ordered locus">CHAB381_0534</name>
</gene>
<protein>
    <recommendedName>
        <fullName evidence="4">Uroporphyrinogen III synthase HEM4</fullName>
    </recommendedName>
</protein>
<evidence type="ECO:0008006" key="4">
    <source>
        <dbReference type="Google" id="ProtNLM"/>
    </source>
</evidence>
<feature type="transmembrane region" description="Helical" evidence="1">
    <location>
        <begin position="43"/>
        <end position="63"/>
    </location>
</feature>
<keyword evidence="3" id="KW-1185">Reference proteome</keyword>
<dbReference type="STRING" id="360107.CHAB381_0534"/>